<gene>
    <name evidence="7" type="ORF">Fmac_008728</name>
</gene>
<evidence type="ECO:0000256" key="5">
    <source>
        <dbReference type="ARBA" id="ARBA00023242"/>
    </source>
</evidence>
<evidence type="ECO:0000313" key="8">
    <source>
        <dbReference type="Proteomes" id="UP001603857"/>
    </source>
</evidence>
<evidence type="ECO:0000256" key="4">
    <source>
        <dbReference type="ARBA" id="ARBA00023163"/>
    </source>
</evidence>
<dbReference type="Pfam" id="PF23174">
    <property type="entry name" value="bHLH_ILI"/>
    <property type="match status" value="1"/>
</dbReference>
<protein>
    <recommendedName>
        <fullName evidence="9">BHLH transcription factor</fullName>
    </recommendedName>
</protein>
<keyword evidence="5" id="KW-0539">Nucleus</keyword>
<dbReference type="GO" id="GO:0005634">
    <property type="term" value="C:nucleus"/>
    <property type="evidence" value="ECO:0007669"/>
    <property type="project" value="UniProtKB-SubCell"/>
</dbReference>
<dbReference type="Proteomes" id="UP001603857">
    <property type="component" value="Unassembled WGS sequence"/>
</dbReference>
<proteinExistence type="predicted"/>
<keyword evidence="2" id="KW-0341">Growth regulation</keyword>
<evidence type="ECO:0000256" key="1">
    <source>
        <dbReference type="ARBA" id="ARBA00004123"/>
    </source>
</evidence>
<comment type="caution">
    <text evidence="7">The sequence shown here is derived from an EMBL/GenBank/DDBJ whole genome shotgun (WGS) entry which is preliminary data.</text>
</comment>
<name>A0ABD1MZF4_9FABA</name>
<evidence type="ECO:0000313" key="7">
    <source>
        <dbReference type="EMBL" id="KAL2340788.1"/>
    </source>
</evidence>
<evidence type="ECO:0008006" key="9">
    <source>
        <dbReference type="Google" id="ProtNLM"/>
    </source>
</evidence>
<dbReference type="EMBL" id="JBGMDY010000003">
    <property type="protein sequence ID" value="KAL2340788.1"/>
    <property type="molecule type" value="Genomic_DNA"/>
</dbReference>
<dbReference type="InterPro" id="IPR044172">
    <property type="entry name" value="ILI2-like"/>
</dbReference>
<feature type="coiled-coil region" evidence="6">
    <location>
        <begin position="47"/>
        <end position="74"/>
    </location>
</feature>
<accession>A0ABD1MZF4</accession>
<evidence type="ECO:0000256" key="6">
    <source>
        <dbReference type="SAM" id="Coils"/>
    </source>
</evidence>
<dbReference type="PANTHER" id="PTHR38546">
    <property type="entry name" value="DNA BINDING PROTEIN"/>
    <property type="match status" value="1"/>
</dbReference>
<dbReference type="PANTHER" id="PTHR38546:SF3">
    <property type="entry name" value="DNA BINDING PROTEIN"/>
    <property type="match status" value="1"/>
</dbReference>
<evidence type="ECO:0000256" key="2">
    <source>
        <dbReference type="ARBA" id="ARBA00022604"/>
    </source>
</evidence>
<dbReference type="InterPro" id="IPR044293">
    <property type="entry name" value="PRE"/>
</dbReference>
<dbReference type="SUPFAM" id="SSF47459">
    <property type="entry name" value="HLH, helix-loop-helix DNA-binding domain"/>
    <property type="match status" value="1"/>
</dbReference>
<evidence type="ECO:0000256" key="3">
    <source>
        <dbReference type="ARBA" id="ARBA00023015"/>
    </source>
</evidence>
<keyword evidence="4" id="KW-0804">Transcription</keyword>
<keyword evidence="3" id="KW-0805">Transcription regulation</keyword>
<keyword evidence="6" id="KW-0175">Coiled coil</keyword>
<reference evidence="7 8" key="1">
    <citation type="submission" date="2024-08" db="EMBL/GenBank/DDBJ databases">
        <title>Insights into the chromosomal genome structure of Flemingia macrophylla.</title>
        <authorList>
            <person name="Ding Y."/>
            <person name="Zhao Y."/>
            <person name="Bi W."/>
            <person name="Wu M."/>
            <person name="Zhao G."/>
            <person name="Gong Y."/>
            <person name="Li W."/>
            <person name="Zhang P."/>
        </authorList>
    </citation>
    <scope>NUCLEOTIDE SEQUENCE [LARGE SCALE GENOMIC DNA]</scope>
    <source>
        <strain evidence="7">DYQJB</strain>
        <tissue evidence="7">Leaf</tissue>
    </source>
</reference>
<sequence length="91" mass="10458">MSSQRSSRTSRFTEKEINDMMLRLQALVPQLNQRSNSTASMSVMMIIKETCSHINRLQKEVEDLGKRLAELMDSVDISVIDQESLTRLLQD</sequence>
<comment type="subcellular location">
    <subcellularLocation>
        <location evidence="1">Nucleus</location>
    </subcellularLocation>
</comment>
<dbReference type="AlphaFoldDB" id="A0ABD1MZF4"/>
<dbReference type="InterPro" id="IPR036638">
    <property type="entry name" value="HLH_DNA-bd_sf"/>
</dbReference>
<keyword evidence="8" id="KW-1185">Reference proteome</keyword>
<organism evidence="7 8">
    <name type="scientific">Flemingia macrophylla</name>
    <dbReference type="NCBI Taxonomy" id="520843"/>
    <lineage>
        <taxon>Eukaryota</taxon>
        <taxon>Viridiplantae</taxon>
        <taxon>Streptophyta</taxon>
        <taxon>Embryophyta</taxon>
        <taxon>Tracheophyta</taxon>
        <taxon>Spermatophyta</taxon>
        <taxon>Magnoliopsida</taxon>
        <taxon>eudicotyledons</taxon>
        <taxon>Gunneridae</taxon>
        <taxon>Pentapetalae</taxon>
        <taxon>rosids</taxon>
        <taxon>fabids</taxon>
        <taxon>Fabales</taxon>
        <taxon>Fabaceae</taxon>
        <taxon>Papilionoideae</taxon>
        <taxon>50 kb inversion clade</taxon>
        <taxon>NPAAA clade</taxon>
        <taxon>indigoferoid/millettioid clade</taxon>
        <taxon>Phaseoleae</taxon>
        <taxon>Flemingia</taxon>
    </lineage>
</organism>
<dbReference type="Gene3D" id="4.10.280.10">
    <property type="entry name" value="Helix-loop-helix DNA-binding domain"/>
    <property type="match status" value="1"/>
</dbReference>